<feature type="region of interest" description="Disordered" evidence="8">
    <location>
        <begin position="77"/>
        <end position="111"/>
    </location>
</feature>
<gene>
    <name evidence="11" type="ORF">ET33_28810</name>
</gene>
<dbReference type="Pfam" id="PF00691">
    <property type="entry name" value="OmpA"/>
    <property type="match status" value="1"/>
</dbReference>
<evidence type="ECO:0000259" key="10">
    <source>
        <dbReference type="PROSITE" id="PS51123"/>
    </source>
</evidence>
<sequence>MSKKRQEHHEEHVDESWLIPYADLLTLLLALFIILFAASQTDQKKYYAIMQSFNSAFTGGVGQFNFSNLIPLTTEPNIDKKKYDQPTNPATPNASGQQQKQQDQLSSQMAKEQVDLQQLKEKLDKYIAENQLSTQLETKLTEDLLMLTIRDNALFSSGSATVKPEAKQLAGTISGMLAQYPNYRIEVAGHTDNVPIRTAAFETNWDLSAKRALNFMKILLENDKIGPERFRSIGYGEYQPIDTNDTEAGRAKNRRVEVSILRSVKPPQMIDAAAKQP</sequence>
<accession>A0A081P7U4</accession>
<feature type="compositionally biased region" description="Polar residues" evidence="8">
    <location>
        <begin position="85"/>
        <end position="94"/>
    </location>
</feature>
<evidence type="ECO:0000256" key="4">
    <source>
        <dbReference type="ARBA" id="ARBA00022692"/>
    </source>
</evidence>
<evidence type="ECO:0000256" key="8">
    <source>
        <dbReference type="SAM" id="MobiDB-lite"/>
    </source>
</evidence>
<evidence type="ECO:0000256" key="5">
    <source>
        <dbReference type="ARBA" id="ARBA00022989"/>
    </source>
</evidence>
<organism evidence="11 12">
    <name type="scientific">Paenibacillus tyrfis</name>
    <dbReference type="NCBI Taxonomy" id="1501230"/>
    <lineage>
        <taxon>Bacteria</taxon>
        <taxon>Bacillati</taxon>
        <taxon>Bacillota</taxon>
        <taxon>Bacilli</taxon>
        <taxon>Bacillales</taxon>
        <taxon>Paenibacillaceae</taxon>
        <taxon>Paenibacillus</taxon>
    </lineage>
</organism>
<dbReference type="Pfam" id="PF13677">
    <property type="entry name" value="MotB_plug"/>
    <property type="match status" value="1"/>
</dbReference>
<dbReference type="InterPro" id="IPR006665">
    <property type="entry name" value="OmpA-like"/>
</dbReference>
<evidence type="ECO:0000256" key="9">
    <source>
        <dbReference type="SAM" id="Phobius"/>
    </source>
</evidence>
<name>A0A081P7U4_9BACL</name>
<evidence type="ECO:0000313" key="11">
    <source>
        <dbReference type="EMBL" id="KEQ26767.1"/>
    </source>
</evidence>
<dbReference type="Proteomes" id="UP000028123">
    <property type="component" value="Unassembled WGS sequence"/>
</dbReference>
<keyword evidence="11" id="KW-0966">Cell projection</keyword>
<dbReference type="NCBIfam" id="NF005831">
    <property type="entry name" value="PRK07734.1"/>
    <property type="match status" value="1"/>
</dbReference>
<evidence type="ECO:0000256" key="7">
    <source>
        <dbReference type="PROSITE-ProRule" id="PRU00473"/>
    </source>
</evidence>
<dbReference type="InterPro" id="IPR025713">
    <property type="entry name" value="MotB-like_N_dom"/>
</dbReference>
<evidence type="ECO:0000256" key="1">
    <source>
        <dbReference type="ARBA" id="ARBA00004162"/>
    </source>
</evidence>
<dbReference type="InterPro" id="IPR050330">
    <property type="entry name" value="Bact_OuterMem_StrucFunc"/>
</dbReference>
<dbReference type="Gene3D" id="3.30.1330.60">
    <property type="entry name" value="OmpA-like domain"/>
    <property type="match status" value="1"/>
</dbReference>
<dbReference type="RefSeq" id="WP_036677882.1">
    <property type="nucleotide sequence ID" value="NZ_JNVM01000005.1"/>
</dbReference>
<dbReference type="InterPro" id="IPR036737">
    <property type="entry name" value="OmpA-like_sf"/>
</dbReference>
<keyword evidence="3" id="KW-1003">Cell membrane</keyword>
<feature type="transmembrane region" description="Helical" evidence="9">
    <location>
        <begin position="18"/>
        <end position="38"/>
    </location>
</feature>
<proteinExistence type="inferred from homology"/>
<keyword evidence="6 7" id="KW-0472">Membrane</keyword>
<dbReference type="CDD" id="cd07185">
    <property type="entry name" value="OmpA_C-like"/>
    <property type="match status" value="1"/>
</dbReference>
<protein>
    <submittedName>
        <fullName evidence="11">Flagellar motor protein MotB</fullName>
    </submittedName>
</protein>
<evidence type="ECO:0000313" key="12">
    <source>
        <dbReference type="Proteomes" id="UP000028123"/>
    </source>
</evidence>
<dbReference type="EMBL" id="JNVM01000005">
    <property type="protein sequence ID" value="KEQ26767.1"/>
    <property type="molecule type" value="Genomic_DNA"/>
</dbReference>
<comment type="subcellular location">
    <subcellularLocation>
        <location evidence="1">Cell membrane</location>
        <topology evidence="1">Single-pass membrane protein</topology>
    </subcellularLocation>
</comment>
<dbReference type="eggNOG" id="COG1360">
    <property type="taxonomic scope" value="Bacteria"/>
</dbReference>
<dbReference type="SUPFAM" id="SSF103088">
    <property type="entry name" value="OmpA-like"/>
    <property type="match status" value="1"/>
</dbReference>
<feature type="compositionally biased region" description="Low complexity" evidence="8">
    <location>
        <begin position="95"/>
        <end position="108"/>
    </location>
</feature>
<reference evidence="11 12" key="1">
    <citation type="submission" date="2014-06" db="EMBL/GenBank/DDBJ databases">
        <title>Draft genome sequence of Paenibacillus sp. MSt1.</title>
        <authorList>
            <person name="Aw Y.K."/>
            <person name="Ong K.S."/>
            <person name="Gan H.M."/>
            <person name="Lee S.M."/>
        </authorList>
    </citation>
    <scope>NUCLEOTIDE SEQUENCE [LARGE SCALE GENOMIC DNA]</scope>
    <source>
        <strain evidence="11 12">MSt1</strain>
    </source>
</reference>
<dbReference type="PANTHER" id="PTHR30329:SF21">
    <property type="entry name" value="LIPOPROTEIN YIAD-RELATED"/>
    <property type="match status" value="1"/>
</dbReference>
<keyword evidence="12" id="KW-1185">Reference proteome</keyword>
<feature type="domain" description="OmpA-like" evidence="10">
    <location>
        <begin position="142"/>
        <end position="264"/>
    </location>
</feature>
<comment type="caution">
    <text evidence="11">The sequence shown here is derived from an EMBL/GenBank/DDBJ whole genome shotgun (WGS) entry which is preliminary data.</text>
</comment>
<comment type="similarity">
    <text evidence="2">Belongs to the MotB family.</text>
</comment>
<dbReference type="PANTHER" id="PTHR30329">
    <property type="entry name" value="STATOR ELEMENT OF FLAGELLAR MOTOR COMPLEX"/>
    <property type="match status" value="1"/>
</dbReference>
<evidence type="ECO:0000256" key="6">
    <source>
        <dbReference type="ARBA" id="ARBA00023136"/>
    </source>
</evidence>
<keyword evidence="11" id="KW-0969">Cilium</keyword>
<keyword evidence="4 9" id="KW-0812">Transmembrane</keyword>
<keyword evidence="5 9" id="KW-1133">Transmembrane helix</keyword>
<dbReference type="OrthoDB" id="9815217at2"/>
<evidence type="ECO:0000256" key="2">
    <source>
        <dbReference type="ARBA" id="ARBA00008914"/>
    </source>
</evidence>
<dbReference type="AlphaFoldDB" id="A0A081P7U4"/>
<dbReference type="PROSITE" id="PS51123">
    <property type="entry name" value="OMPA_2"/>
    <property type="match status" value="1"/>
</dbReference>
<dbReference type="GO" id="GO:0005886">
    <property type="term" value="C:plasma membrane"/>
    <property type="evidence" value="ECO:0007669"/>
    <property type="project" value="UniProtKB-SubCell"/>
</dbReference>
<evidence type="ECO:0000256" key="3">
    <source>
        <dbReference type="ARBA" id="ARBA00022475"/>
    </source>
</evidence>
<keyword evidence="11" id="KW-0282">Flagellum</keyword>